<dbReference type="InterPro" id="IPR001293">
    <property type="entry name" value="Znf_TRAF"/>
</dbReference>
<evidence type="ECO:0000313" key="9">
    <source>
        <dbReference type="Proteomes" id="UP000594262"/>
    </source>
</evidence>
<organism evidence="8 9">
    <name type="scientific">Clytia hemisphaerica</name>
    <dbReference type="NCBI Taxonomy" id="252671"/>
    <lineage>
        <taxon>Eukaryota</taxon>
        <taxon>Metazoa</taxon>
        <taxon>Cnidaria</taxon>
        <taxon>Hydrozoa</taxon>
        <taxon>Hydroidolina</taxon>
        <taxon>Leptothecata</taxon>
        <taxon>Obeliida</taxon>
        <taxon>Clytiidae</taxon>
        <taxon>Clytia</taxon>
    </lineage>
</organism>
<proteinExistence type="predicted"/>
<dbReference type="Gene3D" id="3.30.40.10">
    <property type="entry name" value="Zinc/RING finger domain, C3HC4 (zinc finger)"/>
    <property type="match status" value="3"/>
</dbReference>
<evidence type="ECO:0000313" key="8">
    <source>
        <dbReference type="EnsemblMetazoa" id="CLYHEMP006609.1"/>
    </source>
</evidence>
<dbReference type="EnsemblMetazoa" id="CLYHEMT006609.1">
    <property type="protein sequence ID" value="CLYHEMP006609.1"/>
    <property type="gene ID" value="CLYHEMG006609"/>
</dbReference>
<feature type="region of interest" description="Disordered" evidence="5">
    <location>
        <begin position="1"/>
        <end position="28"/>
    </location>
</feature>
<evidence type="ECO:0000256" key="5">
    <source>
        <dbReference type="SAM" id="MobiDB-lite"/>
    </source>
</evidence>
<dbReference type="GO" id="GO:0008270">
    <property type="term" value="F:zinc ion binding"/>
    <property type="evidence" value="ECO:0007669"/>
    <property type="project" value="UniProtKB-KW"/>
</dbReference>
<dbReference type="AlphaFoldDB" id="A0A7M5WRM3"/>
<protein>
    <submittedName>
        <fullName evidence="8">Uncharacterized protein</fullName>
    </submittedName>
</protein>
<keyword evidence="2 4" id="KW-0863">Zinc-finger</keyword>
<evidence type="ECO:0000256" key="4">
    <source>
        <dbReference type="PROSITE-ProRule" id="PRU00207"/>
    </source>
</evidence>
<dbReference type="PANTHER" id="PTHR10131">
    <property type="entry name" value="TNF RECEPTOR ASSOCIATED FACTOR"/>
    <property type="match status" value="1"/>
</dbReference>
<reference evidence="8" key="1">
    <citation type="submission" date="2021-01" db="UniProtKB">
        <authorList>
            <consortium name="EnsemblMetazoa"/>
        </authorList>
    </citation>
    <scope>IDENTIFICATION</scope>
</reference>
<evidence type="ECO:0000256" key="3">
    <source>
        <dbReference type="ARBA" id="ARBA00022833"/>
    </source>
</evidence>
<dbReference type="SUPFAM" id="SSF57850">
    <property type="entry name" value="RING/U-box"/>
    <property type="match status" value="1"/>
</dbReference>
<name>A0A7M5WRM3_9CNID</name>
<dbReference type="InterPro" id="IPR036859">
    <property type="entry name" value="CAP-Gly_dom_sf"/>
</dbReference>
<dbReference type="PROSITE" id="PS50089">
    <property type="entry name" value="ZF_RING_2"/>
    <property type="match status" value="1"/>
</dbReference>
<evidence type="ECO:0000259" key="6">
    <source>
        <dbReference type="PROSITE" id="PS50089"/>
    </source>
</evidence>
<dbReference type="SUPFAM" id="SSF74924">
    <property type="entry name" value="Cap-Gly domain"/>
    <property type="match status" value="1"/>
</dbReference>
<feature type="domain" description="RING-type" evidence="6">
    <location>
        <begin position="288"/>
        <end position="323"/>
    </location>
</feature>
<keyword evidence="9" id="KW-1185">Reference proteome</keyword>
<dbReference type="SUPFAM" id="SSF49599">
    <property type="entry name" value="TRAF domain-like"/>
    <property type="match status" value="2"/>
</dbReference>
<dbReference type="InterPro" id="IPR001841">
    <property type="entry name" value="Znf_RING"/>
</dbReference>
<dbReference type="PROSITE" id="PS50145">
    <property type="entry name" value="ZF_TRAF"/>
    <property type="match status" value="1"/>
</dbReference>
<dbReference type="Proteomes" id="UP000594262">
    <property type="component" value="Unplaced"/>
</dbReference>
<accession>A0A7M5WRM3</accession>
<keyword evidence="3 4" id="KW-0862">Zinc</keyword>
<dbReference type="SMART" id="SM01052">
    <property type="entry name" value="CAP_GLY"/>
    <property type="match status" value="1"/>
</dbReference>
<dbReference type="InterPro" id="IPR000938">
    <property type="entry name" value="CAP-Gly_domain"/>
</dbReference>
<dbReference type="Pfam" id="PF02176">
    <property type="entry name" value="zf-TRAF"/>
    <property type="match status" value="1"/>
</dbReference>
<dbReference type="Pfam" id="PF01302">
    <property type="entry name" value="CAP_GLY"/>
    <property type="match status" value="1"/>
</dbReference>
<feature type="compositionally biased region" description="Polar residues" evidence="5">
    <location>
        <begin position="11"/>
        <end position="26"/>
    </location>
</feature>
<dbReference type="OrthoDB" id="6287070at2759"/>
<feature type="compositionally biased region" description="Basic and acidic residues" evidence="5">
    <location>
        <begin position="1"/>
        <end position="10"/>
    </location>
</feature>
<sequence>MVQTFEKRIQSAENSNQPGTSCLSGTTDERRNFYGQMQELKKREKEGTTEVEQCKPQKEFEENILRADLHKHSVNVPSQVDNVQSQQLEEAEPKIELGMMVEFMIKEKLYYGCVKWLGTLDIKGKMIELLGLEMETYEIANNSGFFLGQKYFDCPEGKGFFAKTKICRVDRRSGDATSKQDNFNVDRVTSSNKNINPSPSRGIPAIYLENTTELEVRQPALPDLASLPDLPQVTMKKPQPKPRTMIKADAKIEEPVKPSSVSHKDDIVGEQTEMKNEVFKNVEDQCSCAICLEFADEAVECSNCHQVFCQKCIVGLEGCPSCRQTPFRTQPNVILRRIFGSMTTNCTNEGCKERPTRSNLTSHLEKCEWSTIECPNDGCDQKYQKFGSEQHKRQCVYRSEACIGCGHQYKMLDLANHQDQCLFVDVPCMNSNCNEHFLRKDESSHISVCKQQMIRCSFCFFSDTRIQVLHHTIDIHYQEAVGPMSSLAPRSFGASSHQL</sequence>
<feature type="domain" description="TRAF-type" evidence="7">
    <location>
        <begin position="417"/>
        <end position="459"/>
    </location>
</feature>
<dbReference type="InterPro" id="IPR013083">
    <property type="entry name" value="Znf_RING/FYVE/PHD"/>
</dbReference>
<keyword evidence="1 4" id="KW-0479">Metal-binding</keyword>
<dbReference type="Gene3D" id="2.30.30.190">
    <property type="entry name" value="CAP Gly-rich-like domain"/>
    <property type="match status" value="1"/>
</dbReference>
<evidence type="ECO:0000259" key="7">
    <source>
        <dbReference type="PROSITE" id="PS50145"/>
    </source>
</evidence>
<feature type="zinc finger region" description="TRAF-type" evidence="4">
    <location>
        <begin position="417"/>
        <end position="459"/>
    </location>
</feature>
<evidence type="ECO:0000256" key="1">
    <source>
        <dbReference type="ARBA" id="ARBA00022723"/>
    </source>
</evidence>
<evidence type="ECO:0000256" key="2">
    <source>
        <dbReference type="ARBA" id="ARBA00022771"/>
    </source>
</evidence>